<gene>
    <name evidence="2" type="ORF">SAMN05660657_02479</name>
</gene>
<keyword evidence="3" id="KW-1185">Reference proteome</keyword>
<dbReference type="Proteomes" id="UP000199546">
    <property type="component" value="Unassembled WGS sequence"/>
</dbReference>
<dbReference type="Pfam" id="PF13692">
    <property type="entry name" value="Glyco_trans_1_4"/>
    <property type="match status" value="1"/>
</dbReference>
<reference evidence="3" key="1">
    <citation type="submission" date="2016-10" db="EMBL/GenBank/DDBJ databases">
        <authorList>
            <person name="Varghese N."/>
            <person name="Submissions S."/>
        </authorList>
    </citation>
    <scope>NUCLEOTIDE SEQUENCE [LARGE SCALE GENOMIC DNA]</scope>
    <source>
        <strain evidence="3">DSM 46136</strain>
    </source>
</reference>
<dbReference type="Gene3D" id="3.40.50.2000">
    <property type="entry name" value="Glycogen Phosphorylase B"/>
    <property type="match status" value="1"/>
</dbReference>
<accession>A0A1I7A466</accession>
<evidence type="ECO:0000313" key="2">
    <source>
        <dbReference type="EMBL" id="SFT69714.1"/>
    </source>
</evidence>
<proteinExistence type="predicted"/>
<dbReference type="AlphaFoldDB" id="A0A1I7A466"/>
<sequence length="369" mass="40414">MTARPAAVTVPVPTDSTPTEEDPAAMSADVPAAAPRPFTVLQSFPEPRETTNPYVVMLRDALDAVPGTRVLTFSWRRALTAHYDAFHAHWPEILVDGNGPLKKAVRQGLFVLFLLRLRATRTPLVRTVHNLELPEGISRRERVLLRWAERATASRIRINESTELDAGTPVETIVHGHYRDWYAPHPRRERRPGRLAFVGQVRRYKGVDALVEAFGETTDDGLSLRIAGRPTSEELAAHLRDAAAADPRISLSLGFVPDADLVGEVSEAELVVLPYREMHNSGGALAALSLGTPVLVPDNAANRRLAEEVGDGWVHTYTPPLTGADLTGTLARLRAAPPAAAPDLSRREWADAGRAHVAAYRRARAALRR</sequence>
<dbReference type="GO" id="GO:0016740">
    <property type="term" value="F:transferase activity"/>
    <property type="evidence" value="ECO:0007669"/>
    <property type="project" value="UniProtKB-KW"/>
</dbReference>
<dbReference type="RefSeq" id="WP_217644687.1">
    <property type="nucleotide sequence ID" value="NZ_FPBA01000007.1"/>
</dbReference>
<keyword evidence="2" id="KW-0808">Transferase</keyword>
<evidence type="ECO:0000313" key="3">
    <source>
        <dbReference type="Proteomes" id="UP000199546"/>
    </source>
</evidence>
<organism evidence="2 3">
    <name type="scientific">Geodermatophilus amargosae</name>
    <dbReference type="NCBI Taxonomy" id="1296565"/>
    <lineage>
        <taxon>Bacteria</taxon>
        <taxon>Bacillati</taxon>
        <taxon>Actinomycetota</taxon>
        <taxon>Actinomycetes</taxon>
        <taxon>Geodermatophilales</taxon>
        <taxon>Geodermatophilaceae</taxon>
        <taxon>Geodermatophilus</taxon>
    </lineage>
</organism>
<dbReference type="EMBL" id="FPBA01000007">
    <property type="protein sequence ID" value="SFT69714.1"/>
    <property type="molecule type" value="Genomic_DNA"/>
</dbReference>
<dbReference type="SUPFAM" id="SSF53756">
    <property type="entry name" value="UDP-Glycosyltransferase/glycogen phosphorylase"/>
    <property type="match status" value="1"/>
</dbReference>
<feature type="region of interest" description="Disordered" evidence="1">
    <location>
        <begin position="1"/>
        <end position="24"/>
    </location>
</feature>
<protein>
    <submittedName>
        <fullName evidence="2">Glycosyltransferase involved in cell wall bisynthesis</fullName>
    </submittedName>
</protein>
<name>A0A1I7A466_9ACTN</name>
<feature type="compositionally biased region" description="Low complexity" evidence="1">
    <location>
        <begin position="1"/>
        <end position="17"/>
    </location>
</feature>
<dbReference type="STRING" id="1296565.SAMN05660657_02479"/>
<evidence type="ECO:0000256" key="1">
    <source>
        <dbReference type="SAM" id="MobiDB-lite"/>
    </source>
</evidence>